<protein>
    <submittedName>
        <fullName evidence="7">DMT family transporter</fullName>
    </submittedName>
</protein>
<dbReference type="EMBL" id="QQOH01000001">
    <property type="protein sequence ID" value="RDE24909.1"/>
    <property type="molecule type" value="Genomic_DNA"/>
</dbReference>
<dbReference type="InterPro" id="IPR000620">
    <property type="entry name" value="EamA_dom"/>
</dbReference>
<comment type="subcellular location">
    <subcellularLocation>
        <location evidence="1">Membrane</location>
        <topology evidence="1">Multi-pass membrane protein</topology>
    </subcellularLocation>
</comment>
<dbReference type="SUPFAM" id="SSF103481">
    <property type="entry name" value="Multidrug resistance efflux transporter EmrE"/>
    <property type="match status" value="2"/>
</dbReference>
<feature type="transmembrane region" description="Helical" evidence="5">
    <location>
        <begin position="104"/>
        <end position="126"/>
    </location>
</feature>
<evidence type="ECO:0000256" key="4">
    <source>
        <dbReference type="ARBA" id="ARBA00023136"/>
    </source>
</evidence>
<dbReference type="PANTHER" id="PTHR22911">
    <property type="entry name" value="ACYL-MALONYL CONDENSING ENZYME-RELATED"/>
    <property type="match status" value="1"/>
</dbReference>
<feature type="transmembrane region" description="Helical" evidence="5">
    <location>
        <begin position="50"/>
        <end position="69"/>
    </location>
</feature>
<keyword evidence="4 5" id="KW-0472">Membrane</keyword>
<feature type="transmembrane region" description="Helical" evidence="5">
    <location>
        <begin position="216"/>
        <end position="237"/>
    </location>
</feature>
<feature type="transmembrane region" description="Helical" evidence="5">
    <location>
        <begin position="191"/>
        <end position="210"/>
    </location>
</feature>
<evidence type="ECO:0000256" key="3">
    <source>
        <dbReference type="ARBA" id="ARBA00022989"/>
    </source>
</evidence>
<proteinExistence type="predicted"/>
<sequence>MQPLSIQRTLQYPTQGVGLALMAAAMLLIPFVDGLAKYLSETHSPLYVSWARYAAASLVVLPIALAVHGRQCLPTENLGAHFNRTLFLVIAMTLYFVALSKVQMASAITAYFVGPIITAVLAVFFLNERLTPRKIMALVCGFVGTLIILDPAGEIEPGILYALGSGLFFAFYLIATRLASKNNDPLKTLTFQCLVGSLILTPQAIWAWSVPQPSELLFFMAIGVLSSLSHLLSIQAFRYAEASLLAPLVYLELIAAAAVGYFFFDEVPAMMLWVGAAVIMAGGVLLLNERRGT</sequence>
<dbReference type="GO" id="GO:0016020">
    <property type="term" value="C:membrane"/>
    <property type="evidence" value="ECO:0007669"/>
    <property type="project" value="UniProtKB-SubCell"/>
</dbReference>
<feature type="transmembrane region" description="Helical" evidence="5">
    <location>
        <begin position="135"/>
        <end position="153"/>
    </location>
</feature>
<dbReference type="InterPro" id="IPR037185">
    <property type="entry name" value="EmrE-like"/>
</dbReference>
<keyword evidence="2 5" id="KW-0812">Transmembrane</keyword>
<dbReference type="Proteomes" id="UP000253769">
    <property type="component" value="Unassembled WGS sequence"/>
</dbReference>
<name>A0A369WV13_9GAMM</name>
<gene>
    <name evidence="7" type="ORF">DV711_04825</name>
</gene>
<evidence type="ECO:0000256" key="1">
    <source>
        <dbReference type="ARBA" id="ARBA00004141"/>
    </source>
</evidence>
<organism evidence="7 8">
    <name type="scientific">Motiliproteus coralliicola</name>
    <dbReference type="NCBI Taxonomy" id="2283196"/>
    <lineage>
        <taxon>Bacteria</taxon>
        <taxon>Pseudomonadati</taxon>
        <taxon>Pseudomonadota</taxon>
        <taxon>Gammaproteobacteria</taxon>
        <taxon>Oceanospirillales</taxon>
        <taxon>Oceanospirillaceae</taxon>
        <taxon>Motiliproteus</taxon>
    </lineage>
</organism>
<accession>A0A369WV13</accession>
<feature type="transmembrane region" description="Helical" evidence="5">
    <location>
        <begin position="159"/>
        <end position="179"/>
    </location>
</feature>
<reference evidence="7 8" key="1">
    <citation type="submission" date="2018-07" db="EMBL/GenBank/DDBJ databases">
        <title>Motiliproteus coralliicola sp. nov., a bacterium isolated from Coral.</title>
        <authorList>
            <person name="Wang G."/>
        </authorList>
    </citation>
    <scope>NUCLEOTIDE SEQUENCE [LARGE SCALE GENOMIC DNA]</scope>
    <source>
        <strain evidence="7 8">C34</strain>
    </source>
</reference>
<feature type="transmembrane region" description="Helical" evidence="5">
    <location>
        <begin position="81"/>
        <end position="98"/>
    </location>
</feature>
<feature type="domain" description="EamA" evidence="6">
    <location>
        <begin position="18"/>
        <end position="149"/>
    </location>
</feature>
<dbReference type="RefSeq" id="WP_114694501.1">
    <property type="nucleotide sequence ID" value="NZ_QQOH01000001.1"/>
</dbReference>
<dbReference type="Pfam" id="PF00892">
    <property type="entry name" value="EamA"/>
    <property type="match status" value="2"/>
</dbReference>
<keyword evidence="3 5" id="KW-1133">Transmembrane helix</keyword>
<feature type="transmembrane region" description="Helical" evidence="5">
    <location>
        <begin position="244"/>
        <end position="264"/>
    </location>
</feature>
<evidence type="ECO:0000313" key="7">
    <source>
        <dbReference type="EMBL" id="RDE24909.1"/>
    </source>
</evidence>
<feature type="domain" description="EamA" evidence="6">
    <location>
        <begin position="157"/>
        <end position="286"/>
    </location>
</feature>
<evidence type="ECO:0000256" key="5">
    <source>
        <dbReference type="SAM" id="Phobius"/>
    </source>
</evidence>
<dbReference type="OrthoDB" id="6115788at2"/>
<dbReference type="Gene3D" id="1.10.3730.20">
    <property type="match status" value="2"/>
</dbReference>
<comment type="caution">
    <text evidence="7">The sequence shown here is derived from an EMBL/GenBank/DDBJ whole genome shotgun (WGS) entry which is preliminary data.</text>
</comment>
<dbReference type="AlphaFoldDB" id="A0A369WV13"/>
<evidence type="ECO:0000313" key="8">
    <source>
        <dbReference type="Proteomes" id="UP000253769"/>
    </source>
</evidence>
<evidence type="ECO:0000256" key="2">
    <source>
        <dbReference type="ARBA" id="ARBA00022692"/>
    </source>
</evidence>
<feature type="transmembrane region" description="Helical" evidence="5">
    <location>
        <begin position="270"/>
        <end position="287"/>
    </location>
</feature>
<keyword evidence="8" id="KW-1185">Reference proteome</keyword>
<feature type="transmembrane region" description="Helical" evidence="5">
    <location>
        <begin position="12"/>
        <end position="30"/>
    </location>
</feature>
<dbReference type="PANTHER" id="PTHR22911:SF6">
    <property type="entry name" value="SOLUTE CARRIER FAMILY 35 MEMBER G1"/>
    <property type="match status" value="1"/>
</dbReference>
<evidence type="ECO:0000259" key="6">
    <source>
        <dbReference type="Pfam" id="PF00892"/>
    </source>
</evidence>